<dbReference type="EMBL" id="JH432094">
    <property type="status" value="NOT_ANNOTATED_CDS"/>
    <property type="molecule type" value="Genomic_DNA"/>
</dbReference>
<keyword evidence="9" id="KW-0325">Glycoprotein</keyword>
<evidence type="ECO:0000256" key="2">
    <source>
        <dbReference type="ARBA" id="ARBA00008124"/>
    </source>
</evidence>
<evidence type="ECO:0000256" key="10">
    <source>
        <dbReference type="SAM" id="Coils"/>
    </source>
</evidence>
<dbReference type="PhylomeDB" id="T1JN76"/>
<evidence type="ECO:0000256" key="6">
    <source>
        <dbReference type="ARBA" id="ARBA00022989"/>
    </source>
</evidence>
<dbReference type="InterPro" id="IPR027417">
    <property type="entry name" value="P-loop_NTPase"/>
</dbReference>
<keyword evidence="5" id="KW-0735">Signal-anchor</keyword>
<dbReference type="Proteomes" id="UP000014500">
    <property type="component" value="Unassembled WGS sequence"/>
</dbReference>
<dbReference type="HOGENOM" id="CLU_040616_1_1_1"/>
<keyword evidence="4" id="KW-0812">Transmembrane</keyword>
<feature type="coiled-coil region" evidence="10">
    <location>
        <begin position="276"/>
        <end position="303"/>
    </location>
</feature>
<dbReference type="GO" id="GO:0000139">
    <property type="term" value="C:Golgi membrane"/>
    <property type="evidence" value="ECO:0007669"/>
    <property type="project" value="UniProtKB-SubCell"/>
</dbReference>
<organism evidence="11 12">
    <name type="scientific">Strigamia maritima</name>
    <name type="common">European centipede</name>
    <name type="synonym">Geophilus maritimus</name>
    <dbReference type="NCBI Taxonomy" id="126957"/>
    <lineage>
        <taxon>Eukaryota</taxon>
        <taxon>Metazoa</taxon>
        <taxon>Ecdysozoa</taxon>
        <taxon>Arthropoda</taxon>
        <taxon>Myriapoda</taxon>
        <taxon>Chilopoda</taxon>
        <taxon>Pleurostigmophora</taxon>
        <taxon>Geophilomorpha</taxon>
        <taxon>Linotaeniidae</taxon>
        <taxon>Strigamia</taxon>
    </lineage>
</organism>
<dbReference type="InterPro" id="IPR009729">
    <property type="entry name" value="Gal-3-0_sulfotransfrase"/>
</dbReference>
<dbReference type="Pfam" id="PF06990">
    <property type="entry name" value="Gal-3-0_sulfotr"/>
    <property type="match status" value="1"/>
</dbReference>
<dbReference type="STRING" id="126957.T1JN76"/>
<evidence type="ECO:0008006" key="13">
    <source>
        <dbReference type="Google" id="ProtNLM"/>
    </source>
</evidence>
<protein>
    <recommendedName>
        <fullName evidence="13">Galactose-3-O-sulfotransferase</fullName>
    </recommendedName>
</protein>
<evidence type="ECO:0000313" key="12">
    <source>
        <dbReference type="Proteomes" id="UP000014500"/>
    </source>
</evidence>
<accession>T1JN76</accession>
<evidence type="ECO:0000256" key="9">
    <source>
        <dbReference type="ARBA" id="ARBA00023180"/>
    </source>
</evidence>
<keyword evidence="10" id="KW-0175">Coiled coil</keyword>
<keyword evidence="8" id="KW-0472">Membrane</keyword>
<keyword evidence="3" id="KW-0808">Transferase</keyword>
<evidence type="ECO:0000256" key="8">
    <source>
        <dbReference type="ARBA" id="ARBA00023136"/>
    </source>
</evidence>
<proteinExistence type="inferred from homology"/>
<comment type="similarity">
    <text evidence="2">Belongs to the galactose-3-O-sulfotransferase family.</text>
</comment>
<keyword evidence="6" id="KW-1133">Transmembrane helix</keyword>
<dbReference type="SUPFAM" id="SSF52540">
    <property type="entry name" value="P-loop containing nucleoside triphosphate hydrolases"/>
    <property type="match status" value="1"/>
</dbReference>
<evidence type="ECO:0000256" key="7">
    <source>
        <dbReference type="ARBA" id="ARBA00023034"/>
    </source>
</evidence>
<dbReference type="AlphaFoldDB" id="T1JN76"/>
<evidence type="ECO:0000313" key="11">
    <source>
        <dbReference type="EnsemblMetazoa" id="SMAR015305-PA"/>
    </source>
</evidence>
<keyword evidence="12" id="KW-1185">Reference proteome</keyword>
<evidence type="ECO:0000256" key="5">
    <source>
        <dbReference type="ARBA" id="ARBA00022968"/>
    </source>
</evidence>
<dbReference type="PANTHER" id="PTHR14647:SF87">
    <property type="entry name" value="PUTATIVE-RELATED"/>
    <property type="match status" value="1"/>
</dbReference>
<dbReference type="OMA" id="RTMRLWG"/>
<sequence>MIRGVRRRKQKIAYSNSSVTHNYLPSPPEWDDQQPQCKPRNSIIFLKTHKTAGSSIQNILMRYAENHGLLIALPFSLNYLGHPSPFKRTFVPRLKSGYSYNILCHHARFNFHEMRRVVNGNATFVTILREPAHVFESLFSYYKLKIFFNLTIENFAYGTRRALEVANERFYRKIGRNQMIFDLGLNEKHFDNAEAILMYVNYLDRKFDLVMIAERMMESLVLLQHHLCWEPEDMLMFNHNVRFNKLVIEPDIEVGLREFNRADQILYDYFDRRLTRKIAEFGVERMKREVEALEKKLKFWHDLCVEKEVNSLNLAFKFKPFSNQVYGFKLRANMTNSTCENLAKAELPFTSEMRRKQESEFYSFELMPVQKSRFLNGST</sequence>
<dbReference type="EnsemblMetazoa" id="SMAR015305-RA">
    <property type="protein sequence ID" value="SMAR015305-PA"/>
    <property type="gene ID" value="SMAR015305"/>
</dbReference>
<evidence type="ECO:0000256" key="3">
    <source>
        <dbReference type="ARBA" id="ARBA00022679"/>
    </source>
</evidence>
<dbReference type="eggNOG" id="ENOG502QTXT">
    <property type="taxonomic scope" value="Eukaryota"/>
</dbReference>
<keyword evidence="7" id="KW-0333">Golgi apparatus</keyword>
<evidence type="ECO:0000256" key="4">
    <source>
        <dbReference type="ARBA" id="ARBA00022692"/>
    </source>
</evidence>
<dbReference type="PANTHER" id="PTHR14647">
    <property type="entry name" value="GALACTOSE-3-O-SULFOTRANSFERASE"/>
    <property type="match status" value="1"/>
</dbReference>
<comment type="subcellular location">
    <subcellularLocation>
        <location evidence="1">Golgi apparatus membrane</location>
        <topology evidence="1">Single-pass type II membrane protein</topology>
    </subcellularLocation>
</comment>
<dbReference type="GO" id="GO:0009247">
    <property type="term" value="P:glycolipid biosynthetic process"/>
    <property type="evidence" value="ECO:0007669"/>
    <property type="project" value="InterPro"/>
</dbReference>
<evidence type="ECO:0000256" key="1">
    <source>
        <dbReference type="ARBA" id="ARBA00004323"/>
    </source>
</evidence>
<reference evidence="12" key="1">
    <citation type="submission" date="2011-05" db="EMBL/GenBank/DDBJ databases">
        <authorList>
            <person name="Richards S.R."/>
            <person name="Qu J."/>
            <person name="Jiang H."/>
            <person name="Jhangiani S.N."/>
            <person name="Agravi P."/>
            <person name="Goodspeed R."/>
            <person name="Gross S."/>
            <person name="Mandapat C."/>
            <person name="Jackson L."/>
            <person name="Mathew T."/>
            <person name="Pu L."/>
            <person name="Thornton R."/>
            <person name="Saada N."/>
            <person name="Wilczek-Boney K.B."/>
            <person name="Lee S."/>
            <person name="Kovar C."/>
            <person name="Wu Y."/>
            <person name="Scherer S.E."/>
            <person name="Worley K.C."/>
            <person name="Muzny D.M."/>
            <person name="Gibbs R."/>
        </authorList>
    </citation>
    <scope>NUCLEOTIDE SEQUENCE</scope>
    <source>
        <strain evidence="12">Brora</strain>
    </source>
</reference>
<reference evidence="11" key="2">
    <citation type="submission" date="2015-02" db="UniProtKB">
        <authorList>
            <consortium name="EnsemblMetazoa"/>
        </authorList>
    </citation>
    <scope>IDENTIFICATION</scope>
</reference>
<dbReference type="Gene3D" id="3.40.50.300">
    <property type="entry name" value="P-loop containing nucleotide triphosphate hydrolases"/>
    <property type="match status" value="1"/>
</dbReference>
<dbReference type="GO" id="GO:0001733">
    <property type="term" value="F:galactosylceramide sulfotransferase activity"/>
    <property type="evidence" value="ECO:0007669"/>
    <property type="project" value="InterPro"/>
</dbReference>
<name>T1JN76_STRMM</name>